<evidence type="ECO:0000313" key="4">
    <source>
        <dbReference type="EMBL" id="BDG70556.1"/>
    </source>
</evidence>
<reference evidence="4 5" key="1">
    <citation type="journal article" date="2016" name="Microbes Environ.">
        <title>Phylogenetically diverse aerobic anoxygenic phototrophic bacteria isolated from epilithic biofilms in Tama river, Japan.</title>
        <authorList>
            <person name="Hirose S."/>
            <person name="Matsuura K."/>
            <person name="Haruta S."/>
        </authorList>
    </citation>
    <scope>NUCLEOTIDE SEQUENCE [LARGE SCALE GENOMIC DNA]</scope>
    <source>
        <strain evidence="4 5">S08</strain>
    </source>
</reference>
<gene>
    <name evidence="4" type="ORF">Rmf_04850</name>
</gene>
<dbReference type="Pfam" id="PF06155">
    <property type="entry name" value="GBBH-like_N"/>
    <property type="match status" value="1"/>
</dbReference>
<dbReference type="PANTHER" id="PTHR35303:SF5">
    <property type="entry name" value="OS02G0197800 PROTEIN"/>
    <property type="match status" value="1"/>
</dbReference>
<accession>A0ABM7XYN4</accession>
<sequence>MSAAPTEIRLRRAEQALEVAFPDGARYRLPAEYLRVESPSAEVQGHGPGQKVIVAGRRHVGILRVEPVGNYAVRIVFDDLHDTGIYAWAYLRTLGVEQEARWSTYLAELGARGLSREPPRRA</sequence>
<name>A0ABM7XYN4_9PROT</name>
<dbReference type="RefSeq" id="WP_244457881.1">
    <property type="nucleotide sequence ID" value="NZ_AP025637.1"/>
</dbReference>
<keyword evidence="2" id="KW-0408">Iron</keyword>
<evidence type="ECO:0000256" key="2">
    <source>
        <dbReference type="ARBA" id="ARBA00023004"/>
    </source>
</evidence>
<organism evidence="4 5">
    <name type="scientific">Roseomonas fluvialis</name>
    <dbReference type="NCBI Taxonomy" id="1750527"/>
    <lineage>
        <taxon>Bacteria</taxon>
        <taxon>Pseudomonadati</taxon>
        <taxon>Pseudomonadota</taxon>
        <taxon>Alphaproteobacteria</taxon>
        <taxon>Acetobacterales</taxon>
        <taxon>Roseomonadaceae</taxon>
        <taxon>Roseomonas</taxon>
    </lineage>
</organism>
<keyword evidence="5" id="KW-1185">Reference proteome</keyword>
<keyword evidence="1" id="KW-0479">Metal-binding</keyword>
<evidence type="ECO:0000313" key="5">
    <source>
        <dbReference type="Proteomes" id="UP000831327"/>
    </source>
</evidence>
<proteinExistence type="predicted"/>
<protein>
    <recommendedName>
        <fullName evidence="3">Gamma-butyrobetaine hydroxylase-like N-terminal domain-containing protein</fullName>
    </recommendedName>
</protein>
<feature type="domain" description="Gamma-butyrobetaine hydroxylase-like N-terminal" evidence="3">
    <location>
        <begin position="8"/>
        <end position="92"/>
    </location>
</feature>
<dbReference type="Proteomes" id="UP000831327">
    <property type="component" value="Chromosome"/>
</dbReference>
<dbReference type="EMBL" id="AP025637">
    <property type="protein sequence ID" value="BDG70556.1"/>
    <property type="molecule type" value="Genomic_DNA"/>
</dbReference>
<evidence type="ECO:0000259" key="3">
    <source>
        <dbReference type="Pfam" id="PF06155"/>
    </source>
</evidence>
<evidence type="ECO:0000256" key="1">
    <source>
        <dbReference type="ARBA" id="ARBA00022723"/>
    </source>
</evidence>
<dbReference type="Gene3D" id="3.30.2020.30">
    <property type="match status" value="1"/>
</dbReference>
<dbReference type="InterPro" id="IPR010376">
    <property type="entry name" value="GBBH-like_N"/>
</dbReference>
<dbReference type="PANTHER" id="PTHR35303">
    <property type="entry name" value="OS02G0197800 PROTEIN"/>
    <property type="match status" value="1"/>
</dbReference>
<dbReference type="InterPro" id="IPR038492">
    <property type="entry name" value="GBBH-like_N_sf"/>
</dbReference>